<dbReference type="Proteomes" id="UP000315736">
    <property type="component" value="Unassembled WGS sequence"/>
</dbReference>
<feature type="transmembrane region" description="Helical" evidence="8">
    <location>
        <begin position="170"/>
        <end position="188"/>
    </location>
</feature>
<dbReference type="EC" id="2.7.8.33" evidence="9"/>
<evidence type="ECO:0000256" key="1">
    <source>
        <dbReference type="ARBA" id="ARBA00004651"/>
    </source>
</evidence>
<evidence type="ECO:0000256" key="7">
    <source>
        <dbReference type="PIRSR" id="PIRSR600715-1"/>
    </source>
</evidence>
<accession>A0A554W9G3</accession>
<feature type="binding site" evidence="7">
    <location>
        <position position="163"/>
    </location>
    <ligand>
        <name>Mg(2+)</name>
        <dbReference type="ChEBI" id="CHEBI:18420"/>
    </ligand>
</feature>
<keyword evidence="10" id="KW-1185">Reference proteome</keyword>
<keyword evidence="5 8" id="KW-1133">Transmembrane helix</keyword>
<keyword evidence="2" id="KW-1003">Cell membrane</keyword>
<dbReference type="GO" id="GO:0009103">
    <property type="term" value="P:lipopolysaccharide biosynthetic process"/>
    <property type="evidence" value="ECO:0007669"/>
    <property type="project" value="TreeGrafter"/>
</dbReference>
<feature type="transmembrane region" description="Helical" evidence="8">
    <location>
        <begin position="107"/>
        <end position="126"/>
    </location>
</feature>
<keyword evidence="4 8" id="KW-0812">Transmembrane</keyword>
<feature type="transmembrane region" description="Helical" evidence="8">
    <location>
        <begin position="315"/>
        <end position="332"/>
    </location>
</feature>
<evidence type="ECO:0000313" key="9">
    <source>
        <dbReference type="EMBL" id="TSE20204.1"/>
    </source>
</evidence>
<proteinExistence type="predicted"/>
<evidence type="ECO:0000256" key="8">
    <source>
        <dbReference type="SAM" id="Phobius"/>
    </source>
</evidence>
<keyword evidence="6 8" id="KW-0472">Membrane</keyword>
<comment type="cofactor">
    <cofactor evidence="7">
        <name>Mg(2+)</name>
        <dbReference type="ChEBI" id="CHEBI:18420"/>
    </cofactor>
</comment>
<keyword evidence="7" id="KW-0479">Metal-binding</keyword>
<keyword evidence="3 9" id="KW-0808">Transferase</keyword>
<gene>
    <name evidence="9" type="primary">tagO_1</name>
    <name evidence="9" type="ORF">Talka_01099</name>
</gene>
<feature type="transmembrane region" description="Helical" evidence="8">
    <location>
        <begin position="6"/>
        <end position="23"/>
    </location>
</feature>
<feature type="transmembrane region" description="Helical" evidence="8">
    <location>
        <begin position="338"/>
        <end position="357"/>
    </location>
</feature>
<dbReference type="GO" id="GO:0005886">
    <property type="term" value="C:plasma membrane"/>
    <property type="evidence" value="ECO:0007669"/>
    <property type="project" value="UniProtKB-SubCell"/>
</dbReference>
<feature type="transmembrane region" description="Helical" evidence="8">
    <location>
        <begin position="224"/>
        <end position="241"/>
    </location>
</feature>
<feature type="transmembrane region" description="Helical" evidence="8">
    <location>
        <begin position="138"/>
        <end position="158"/>
    </location>
</feature>
<protein>
    <submittedName>
        <fullName evidence="9">Putative undecaprenyl-phosphate N-acetylglucosaminyl 1-phosphate transferase</fullName>
        <ecNumber evidence="9">2.7.8.33</ecNumber>
    </submittedName>
</protein>
<dbReference type="AlphaFoldDB" id="A0A554W9G3"/>
<dbReference type="PANTHER" id="PTHR22926">
    <property type="entry name" value="PHOSPHO-N-ACETYLMURAMOYL-PENTAPEPTIDE-TRANSFERASE"/>
    <property type="match status" value="1"/>
</dbReference>
<name>A0A554W9G3_9BURK</name>
<evidence type="ECO:0000313" key="10">
    <source>
        <dbReference type="Proteomes" id="UP000315736"/>
    </source>
</evidence>
<feature type="transmembrane region" description="Helical" evidence="8">
    <location>
        <begin position="194"/>
        <end position="212"/>
    </location>
</feature>
<keyword evidence="7" id="KW-0460">Magnesium</keyword>
<dbReference type="CDD" id="cd06853">
    <property type="entry name" value="GT_WecA_like"/>
    <property type="match status" value="1"/>
</dbReference>
<evidence type="ECO:0000256" key="2">
    <source>
        <dbReference type="ARBA" id="ARBA00022475"/>
    </source>
</evidence>
<dbReference type="RefSeq" id="WP_143890127.1">
    <property type="nucleotide sequence ID" value="NZ_VJNB01000004.1"/>
</dbReference>
<sequence length="367" mass="41726">MLIKFLVAVAVAFVGCGLGVRYTPNAWRKYPQDRPQRFYEGEVSRLGGVVLFLTFILIGLASGYYEVFVKTTGGKENFLWWVYLALALAPAWLAGTIEDIKHNVRPAWRFLATFATALLAIWLFDIKVSSLGVRWIDSWWSVVPWLSVLLPVMAVAALPHAINFIDGYNGLAATTVLLISLALLYVAIKVDDWLVASVVIVLTGVTLGFWFWNYPRGLLFAGDGGAYFFGGVVAISSLLLIQRNTEVSPWFPVLLLAYPLMELLFSIYRRLVRGVSPTVADALHFHQLIYRRIVRGVFEGDEVRRVLVRNNKTSPYLWGMALLGIIPAMLFWRQTVILFIFFVNFVFLYVSAYLIIIRFKTPRWLRR</sequence>
<dbReference type="InterPro" id="IPR000715">
    <property type="entry name" value="Glycosyl_transferase_4"/>
</dbReference>
<dbReference type="Pfam" id="PF00953">
    <property type="entry name" value="Glycos_transf_4"/>
    <property type="match status" value="1"/>
</dbReference>
<dbReference type="EMBL" id="VJNB01000004">
    <property type="protein sequence ID" value="TSE20204.1"/>
    <property type="molecule type" value="Genomic_DNA"/>
</dbReference>
<comment type="caution">
    <text evidence="9">The sequence shown here is derived from an EMBL/GenBank/DDBJ whole genome shotgun (WGS) entry which is preliminary data.</text>
</comment>
<dbReference type="OrthoDB" id="9783652at2"/>
<dbReference type="GO" id="GO:0046872">
    <property type="term" value="F:metal ion binding"/>
    <property type="evidence" value="ECO:0007669"/>
    <property type="project" value="UniProtKB-KW"/>
</dbReference>
<reference evidence="9 10" key="1">
    <citation type="submission" date="2019-07" db="EMBL/GenBank/DDBJ databases">
        <title>Tepidimonas alkaliphilus YIM 72238 draft genome.</title>
        <authorList>
            <person name="Da Costa M.S."/>
            <person name="Froufe H.J.C."/>
            <person name="Egas C."/>
            <person name="Albuquerque L."/>
        </authorList>
    </citation>
    <scope>NUCLEOTIDE SEQUENCE [LARGE SCALE GENOMIC DNA]</scope>
    <source>
        <strain evidence="9 10">YIM 72238</strain>
    </source>
</reference>
<dbReference type="GO" id="GO:0044038">
    <property type="term" value="P:cell wall macromolecule biosynthetic process"/>
    <property type="evidence" value="ECO:0007669"/>
    <property type="project" value="TreeGrafter"/>
</dbReference>
<comment type="subcellular location">
    <subcellularLocation>
        <location evidence="1">Cell membrane</location>
        <topology evidence="1">Multi-pass membrane protein</topology>
    </subcellularLocation>
</comment>
<feature type="transmembrane region" description="Helical" evidence="8">
    <location>
        <begin position="77"/>
        <end position="95"/>
    </location>
</feature>
<dbReference type="PANTHER" id="PTHR22926:SF3">
    <property type="entry name" value="UNDECAPRENYL-PHOSPHATE ALPHA-N-ACETYLGLUCOSAMINYL 1-PHOSPHATE TRANSFERASE"/>
    <property type="match status" value="1"/>
</dbReference>
<organism evidence="9 10">
    <name type="scientific">Tepidimonas alkaliphilus</name>
    <dbReference type="NCBI Taxonomy" id="2588942"/>
    <lineage>
        <taxon>Bacteria</taxon>
        <taxon>Pseudomonadati</taxon>
        <taxon>Pseudomonadota</taxon>
        <taxon>Betaproteobacteria</taxon>
        <taxon>Burkholderiales</taxon>
        <taxon>Tepidimonas</taxon>
    </lineage>
</organism>
<dbReference type="PROSITE" id="PS51257">
    <property type="entry name" value="PROKAR_LIPOPROTEIN"/>
    <property type="match status" value="1"/>
</dbReference>
<feature type="binding site" evidence="7">
    <location>
        <position position="223"/>
    </location>
    <ligand>
        <name>Mg(2+)</name>
        <dbReference type="ChEBI" id="CHEBI:18420"/>
    </ligand>
</feature>
<feature type="transmembrane region" description="Helical" evidence="8">
    <location>
        <begin position="247"/>
        <end position="268"/>
    </location>
</feature>
<evidence type="ECO:0000256" key="4">
    <source>
        <dbReference type="ARBA" id="ARBA00022692"/>
    </source>
</evidence>
<dbReference type="GO" id="GO:0071555">
    <property type="term" value="P:cell wall organization"/>
    <property type="evidence" value="ECO:0007669"/>
    <property type="project" value="TreeGrafter"/>
</dbReference>
<evidence type="ECO:0000256" key="5">
    <source>
        <dbReference type="ARBA" id="ARBA00022989"/>
    </source>
</evidence>
<dbReference type="GO" id="GO:0036380">
    <property type="term" value="F:UDP-N-acetylglucosamine-undecaprenyl-phosphate N-acetylglucosaminephosphotransferase activity"/>
    <property type="evidence" value="ECO:0007669"/>
    <property type="project" value="UniProtKB-EC"/>
</dbReference>
<feature type="transmembrane region" description="Helical" evidence="8">
    <location>
        <begin position="43"/>
        <end position="65"/>
    </location>
</feature>
<evidence type="ECO:0000256" key="6">
    <source>
        <dbReference type="ARBA" id="ARBA00023136"/>
    </source>
</evidence>
<evidence type="ECO:0000256" key="3">
    <source>
        <dbReference type="ARBA" id="ARBA00022679"/>
    </source>
</evidence>